<accession>A0A6J7CXE5</accession>
<sequence length="127" mass="13851">MTSDSQRELRQALLTLHGLLLAAQVVEMEKATGHTMNPNEQLSAALGDPRFAWLRSLSGLIAAIDAEAADPDEADPTQPPALERLQGLLNPPDTETEFGKRYLRELQLNPSAVLAHRDVTALLDSLE</sequence>
<name>A0A6J7CXE5_9ZZZZ</name>
<dbReference type="EMBL" id="CAFBLU010000002">
    <property type="protein sequence ID" value="CAB4861515.1"/>
    <property type="molecule type" value="Genomic_DNA"/>
</dbReference>
<feature type="region of interest" description="Disordered" evidence="1">
    <location>
        <begin position="68"/>
        <end position="93"/>
    </location>
</feature>
<evidence type="ECO:0000256" key="1">
    <source>
        <dbReference type="SAM" id="MobiDB-lite"/>
    </source>
</evidence>
<evidence type="ECO:0000313" key="2">
    <source>
        <dbReference type="EMBL" id="CAB4861515.1"/>
    </source>
</evidence>
<gene>
    <name evidence="2" type="ORF">UFOPK3444_00202</name>
</gene>
<proteinExistence type="predicted"/>
<organism evidence="2">
    <name type="scientific">freshwater metagenome</name>
    <dbReference type="NCBI Taxonomy" id="449393"/>
    <lineage>
        <taxon>unclassified sequences</taxon>
        <taxon>metagenomes</taxon>
        <taxon>ecological metagenomes</taxon>
    </lineage>
</organism>
<dbReference type="AlphaFoldDB" id="A0A6J7CXE5"/>
<protein>
    <submittedName>
        <fullName evidence="2">Unannotated protein</fullName>
    </submittedName>
</protein>
<reference evidence="2" key="1">
    <citation type="submission" date="2020-05" db="EMBL/GenBank/DDBJ databases">
        <authorList>
            <person name="Chiriac C."/>
            <person name="Salcher M."/>
            <person name="Ghai R."/>
            <person name="Kavagutti S V."/>
        </authorList>
    </citation>
    <scope>NUCLEOTIDE SEQUENCE</scope>
</reference>